<keyword evidence="2" id="KW-1185">Reference proteome</keyword>
<dbReference type="RefSeq" id="WP_192373529.1">
    <property type="nucleotide sequence ID" value="NZ_CAJHIV010000001.1"/>
</dbReference>
<accession>A0ABR9CW95</accession>
<dbReference type="Gene3D" id="3.40.630.30">
    <property type="match status" value="1"/>
</dbReference>
<evidence type="ECO:0000313" key="1">
    <source>
        <dbReference type="EMBL" id="MBD9355127.1"/>
    </source>
</evidence>
<dbReference type="EMBL" id="JACXSS010000001">
    <property type="protein sequence ID" value="MBD9355127.1"/>
    <property type="molecule type" value="Genomic_DNA"/>
</dbReference>
<gene>
    <name evidence="1" type="ORF">IE877_04390</name>
</gene>
<sequence>MISEKHSFDSCFEVFFADTPESKRIHYNLRYQVYCDELGYEDKENFPEQMEFDEWDPHAVHFIVRQRYSGQWLGALRLVYQNQASFPFEAKCVPEHRISARQYQQSIEISRLCVLREARRFAPRAFQPCDMGAEQIVKGNGNGNVRYLHTIKNQSRSIMWGLYRAAVIYSARNDIKRWYILVTPSLAHAVKKEGFEMHQVGKACDYRGQRIPYVLDVEHILANSLWQKDYRADYRKYSDLLAQSAAKRYMA</sequence>
<dbReference type="Proteomes" id="UP000652176">
    <property type="component" value="Unassembled WGS sequence"/>
</dbReference>
<proteinExistence type="predicted"/>
<reference evidence="1 2" key="1">
    <citation type="submission" date="2020-09" db="EMBL/GenBank/DDBJ databases">
        <title>Methylomonas albis sp. nov. and Methylomonas fluvii sp. nov.: Two cold-adapted methanotrophs from the River Elbe and an amended description of Methylovulum psychrotolerans strain Eb1.</title>
        <authorList>
            <person name="Bussmann I.K."/>
            <person name="Klings K.-W."/>
            <person name="Warnstedt J."/>
            <person name="Hoppert M."/>
            <person name="Saborowski A."/>
            <person name="Horn F."/>
            <person name="Liebner S."/>
        </authorList>
    </citation>
    <scope>NUCLEOTIDE SEQUENCE [LARGE SCALE GENOMIC DNA]</scope>
    <source>
        <strain evidence="1 2">EbA</strain>
    </source>
</reference>
<keyword evidence="1" id="KW-0012">Acyltransferase</keyword>
<organism evidence="1 2">
    <name type="scientific">Methylomonas albis</name>
    <dbReference type="NCBI Taxonomy" id="1854563"/>
    <lineage>
        <taxon>Bacteria</taxon>
        <taxon>Pseudomonadati</taxon>
        <taxon>Pseudomonadota</taxon>
        <taxon>Gammaproteobacteria</taxon>
        <taxon>Methylococcales</taxon>
        <taxon>Methylococcaceae</taxon>
        <taxon>Methylomonas</taxon>
    </lineage>
</organism>
<keyword evidence="1" id="KW-0808">Transferase</keyword>
<dbReference type="NCBIfam" id="TIGR03694">
    <property type="entry name" value="exosort_acyl"/>
    <property type="match status" value="1"/>
</dbReference>
<dbReference type="InterPro" id="IPR022484">
    <property type="entry name" value="PEP-CTERM/exosrtase_acylTfrase"/>
</dbReference>
<comment type="caution">
    <text evidence="1">The sequence shown here is derived from an EMBL/GenBank/DDBJ whole genome shotgun (WGS) entry which is preliminary data.</text>
</comment>
<dbReference type="Pfam" id="PF13444">
    <property type="entry name" value="Acetyltransf_5"/>
    <property type="match status" value="1"/>
</dbReference>
<name>A0ABR9CW95_9GAMM</name>
<dbReference type="InterPro" id="IPR016181">
    <property type="entry name" value="Acyl_CoA_acyltransferase"/>
</dbReference>
<dbReference type="SUPFAM" id="SSF55729">
    <property type="entry name" value="Acyl-CoA N-acyltransferases (Nat)"/>
    <property type="match status" value="1"/>
</dbReference>
<protein>
    <submittedName>
        <fullName evidence="1">PEP-CTERM/exosortase system-associated acyltransferase</fullName>
    </submittedName>
</protein>
<dbReference type="GO" id="GO:0016746">
    <property type="term" value="F:acyltransferase activity"/>
    <property type="evidence" value="ECO:0007669"/>
    <property type="project" value="UniProtKB-KW"/>
</dbReference>
<evidence type="ECO:0000313" key="2">
    <source>
        <dbReference type="Proteomes" id="UP000652176"/>
    </source>
</evidence>